<dbReference type="PROSITE" id="PS50113">
    <property type="entry name" value="PAC"/>
    <property type="match status" value="1"/>
</dbReference>
<dbReference type="CDD" id="cd00130">
    <property type="entry name" value="PAS"/>
    <property type="match status" value="3"/>
</dbReference>
<dbReference type="SMART" id="SM00387">
    <property type="entry name" value="HATPase_c"/>
    <property type="match status" value="1"/>
</dbReference>
<dbReference type="InterPro" id="IPR035965">
    <property type="entry name" value="PAS-like_dom_sf"/>
</dbReference>
<sequence>MNSTLTSEFYSTIIQNSHDMISILDPSGVYKYVSNSVELHVGFKPCELVGNNALHYIHPDDLPYILEVLQAIPSEKQIKVKPFRYLHQNGSWRWLSLVLTNMLENPVIQGYVTNAHDITDEVELDRKREKSEAYYKALFFNHPDLVFTLNENGLIDESNASVSRISGYLPSEAIGKHFTHYIASSHLQEAVQAFRKVIDGGAHTFETRIINKSQELIDLCVTLVPVWLGNRITAVHCIAKDITQVKLSERLLKEQAAQLSNILGSITEAFFALNKQWCFTYANRVFADYFKVPAESIINRNIWQNSPELVYTLFYHKCLQVMATGEATEFEEYIETIEATINYKIYPFEDGVAVCFTDITAKNATQNELKKLSLVASKTTNGVIITDKKGKVEWVNDSFTKLTGYTQEEMQQQDPISKLQGPDTNKEDIINLRRLLGLAIPFSEELLSYKKDGERIWIAADITPILNDEDKIEKFIVIYTDVSDRKFAEEKLLQMNENLVMQNRDLQQFTYIVSHNLRAPVANMMGLTRILPKLDINSPSYTTALLSLDKSVLRLDNVICDLTKILSVKNPENAETTETIELKSISEEVITSMQDTLYNLNATVRLHIPDDIILNAKRAYLHSIIHNLVTNAIKYRAEERTLHIELVAEHKPQGTTLQVRDNGLGMDMEVVRPHIFKLYKRFHVHTEGTGLGLYLVKSQVEAMGGTIDVESAKGHGTTFRVFFRTQQHDRKSVYN</sequence>
<dbReference type="EC" id="2.7.13.3" evidence="2"/>
<dbReference type="Pfam" id="PF02518">
    <property type="entry name" value="HATPase_c"/>
    <property type="match status" value="1"/>
</dbReference>
<dbReference type="RefSeq" id="WP_350411942.1">
    <property type="nucleotide sequence ID" value="NZ_JBEOKT010000006.1"/>
</dbReference>
<dbReference type="SMART" id="SM00086">
    <property type="entry name" value="PAC"/>
    <property type="match status" value="3"/>
</dbReference>
<gene>
    <name evidence="9" type="ORF">ABS362_08275</name>
</gene>
<evidence type="ECO:0000256" key="3">
    <source>
        <dbReference type="ARBA" id="ARBA00022553"/>
    </source>
</evidence>
<dbReference type="Proteomes" id="UP001476807">
    <property type="component" value="Unassembled WGS sequence"/>
</dbReference>
<feature type="domain" description="PAS" evidence="7">
    <location>
        <begin position="131"/>
        <end position="201"/>
    </location>
</feature>
<evidence type="ECO:0000259" key="6">
    <source>
        <dbReference type="PROSITE" id="PS50109"/>
    </source>
</evidence>
<keyword evidence="3" id="KW-0597">Phosphoprotein</keyword>
<dbReference type="EMBL" id="JBEOKT010000006">
    <property type="protein sequence ID" value="MER2997540.1"/>
    <property type="molecule type" value="Genomic_DNA"/>
</dbReference>
<name>A0ABV1RTV0_9BACT</name>
<organism evidence="9 10">
    <name type="scientific">Pontibacter populi</name>
    <dbReference type="NCBI Taxonomy" id="890055"/>
    <lineage>
        <taxon>Bacteria</taxon>
        <taxon>Pseudomonadati</taxon>
        <taxon>Bacteroidota</taxon>
        <taxon>Cytophagia</taxon>
        <taxon>Cytophagales</taxon>
        <taxon>Hymenobacteraceae</taxon>
        <taxon>Pontibacter</taxon>
    </lineage>
</organism>
<dbReference type="PANTHER" id="PTHR43304:SF1">
    <property type="entry name" value="PAC DOMAIN-CONTAINING PROTEIN"/>
    <property type="match status" value="1"/>
</dbReference>
<dbReference type="InterPro" id="IPR003594">
    <property type="entry name" value="HATPase_dom"/>
</dbReference>
<dbReference type="InterPro" id="IPR036890">
    <property type="entry name" value="HATPase_C_sf"/>
</dbReference>
<proteinExistence type="predicted"/>
<comment type="catalytic activity">
    <reaction evidence="1">
        <text>ATP + protein L-histidine = ADP + protein N-phospho-L-histidine.</text>
        <dbReference type="EC" id="2.7.13.3"/>
    </reaction>
</comment>
<dbReference type="SUPFAM" id="SSF55874">
    <property type="entry name" value="ATPase domain of HSP90 chaperone/DNA topoisomerase II/histidine kinase"/>
    <property type="match status" value="1"/>
</dbReference>
<dbReference type="InterPro" id="IPR013655">
    <property type="entry name" value="PAS_fold_3"/>
</dbReference>
<dbReference type="InterPro" id="IPR005467">
    <property type="entry name" value="His_kinase_dom"/>
</dbReference>
<dbReference type="SUPFAM" id="SSF55785">
    <property type="entry name" value="PYP-like sensor domain (PAS domain)"/>
    <property type="match status" value="4"/>
</dbReference>
<accession>A0ABV1RTV0</accession>
<dbReference type="SMART" id="SM00091">
    <property type="entry name" value="PAS"/>
    <property type="match status" value="4"/>
</dbReference>
<comment type="caution">
    <text evidence="9">The sequence shown here is derived from an EMBL/GenBank/DDBJ whole genome shotgun (WGS) entry which is preliminary data.</text>
</comment>
<dbReference type="InterPro" id="IPR013656">
    <property type="entry name" value="PAS_4"/>
</dbReference>
<evidence type="ECO:0000313" key="9">
    <source>
        <dbReference type="EMBL" id="MER2997540.1"/>
    </source>
</evidence>
<dbReference type="InterPro" id="IPR004358">
    <property type="entry name" value="Sig_transdc_His_kin-like_C"/>
</dbReference>
<dbReference type="Gene3D" id="1.10.287.130">
    <property type="match status" value="1"/>
</dbReference>
<dbReference type="InterPro" id="IPR052162">
    <property type="entry name" value="Sensor_kinase/Photoreceptor"/>
</dbReference>
<reference evidence="9 10" key="1">
    <citation type="submission" date="2024-06" db="EMBL/GenBank/DDBJ databases">
        <title>Pontibacter populi HYL7-15.</title>
        <authorList>
            <person name="Kim M.K."/>
        </authorList>
    </citation>
    <scope>NUCLEOTIDE SEQUENCE [LARGE SCALE GENOMIC DNA]</scope>
    <source>
        <strain evidence="9 10">HYL7-15</strain>
    </source>
</reference>
<dbReference type="InterPro" id="IPR036097">
    <property type="entry name" value="HisK_dim/P_sf"/>
</dbReference>
<feature type="domain" description="Histidine kinase" evidence="6">
    <location>
        <begin position="512"/>
        <end position="727"/>
    </location>
</feature>
<keyword evidence="10" id="KW-1185">Reference proteome</keyword>
<evidence type="ECO:0000256" key="2">
    <source>
        <dbReference type="ARBA" id="ARBA00012438"/>
    </source>
</evidence>
<dbReference type="SUPFAM" id="SSF47384">
    <property type="entry name" value="Homodimeric domain of signal transducing histidine kinase"/>
    <property type="match status" value="1"/>
</dbReference>
<dbReference type="NCBIfam" id="TIGR00229">
    <property type="entry name" value="sensory_box"/>
    <property type="match status" value="3"/>
</dbReference>
<dbReference type="PANTHER" id="PTHR43304">
    <property type="entry name" value="PHYTOCHROME-LIKE PROTEIN CPH1"/>
    <property type="match status" value="1"/>
</dbReference>
<dbReference type="Gene3D" id="3.30.450.20">
    <property type="entry name" value="PAS domain"/>
    <property type="match status" value="4"/>
</dbReference>
<evidence type="ECO:0000259" key="7">
    <source>
        <dbReference type="PROSITE" id="PS50112"/>
    </source>
</evidence>
<feature type="domain" description="PAC" evidence="8">
    <location>
        <begin position="442"/>
        <end position="494"/>
    </location>
</feature>
<protein>
    <recommendedName>
        <fullName evidence="2">histidine kinase</fullName>
        <ecNumber evidence="2">2.7.13.3</ecNumber>
    </recommendedName>
</protein>
<feature type="domain" description="PAS" evidence="7">
    <location>
        <begin position="368"/>
        <end position="423"/>
    </location>
</feature>
<dbReference type="InterPro" id="IPR001610">
    <property type="entry name" value="PAC"/>
</dbReference>
<evidence type="ECO:0000313" key="10">
    <source>
        <dbReference type="Proteomes" id="UP001476807"/>
    </source>
</evidence>
<keyword evidence="4" id="KW-0808">Transferase</keyword>
<evidence type="ECO:0000256" key="1">
    <source>
        <dbReference type="ARBA" id="ARBA00000085"/>
    </source>
</evidence>
<dbReference type="InterPro" id="IPR000014">
    <property type="entry name" value="PAS"/>
</dbReference>
<dbReference type="PROSITE" id="PS50112">
    <property type="entry name" value="PAS"/>
    <property type="match status" value="3"/>
</dbReference>
<dbReference type="Pfam" id="PF08448">
    <property type="entry name" value="PAS_4"/>
    <property type="match status" value="1"/>
</dbReference>
<keyword evidence="5" id="KW-0418">Kinase</keyword>
<dbReference type="InterPro" id="IPR000700">
    <property type="entry name" value="PAS-assoc_C"/>
</dbReference>
<evidence type="ECO:0000259" key="8">
    <source>
        <dbReference type="PROSITE" id="PS50113"/>
    </source>
</evidence>
<dbReference type="Pfam" id="PF08447">
    <property type="entry name" value="PAS_3"/>
    <property type="match status" value="1"/>
</dbReference>
<dbReference type="Pfam" id="PF13426">
    <property type="entry name" value="PAS_9"/>
    <property type="match status" value="2"/>
</dbReference>
<dbReference type="PROSITE" id="PS50109">
    <property type="entry name" value="HIS_KIN"/>
    <property type="match status" value="1"/>
</dbReference>
<dbReference type="Gene3D" id="3.30.565.10">
    <property type="entry name" value="Histidine kinase-like ATPase, C-terminal domain"/>
    <property type="match status" value="1"/>
</dbReference>
<evidence type="ECO:0000256" key="5">
    <source>
        <dbReference type="ARBA" id="ARBA00022777"/>
    </source>
</evidence>
<feature type="domain" description="PAS" evidence="7">
    <location>
        <begin position="6"/>
        <end position="76"/>
    </location>
</feature>
<dbReference type="PRINTS" id="PR00344">
    <property type="entry name" value="BCTRLSENSOR"/>
</dbReference>
<evidence type="ECO:0000256" key="4">
    <source>
        <dbReference type="ARBA" id="ARBA00022679"/>
    </source>
</evidence>